<dbReference type="InterPro" id="IPR036249">
    <property type="entry name" value="Thioredoxin-like_sf"/>
</dbReference>
<dbReference type="Pfam" id="PF02798">
    <property type="entry name" value="GST_N"/>
    <property type="match status" value="1"/>
</dbReference>
<feature type="domain" description="GST N-terminal" evidence="4">
    <location>
        <begin position="1"/>
        <end position="85"/>
    </location>
</feature>
<evidence type="ECO:0000313" key="6">
    <source>
        <dbReference type="EMBL" id="SAL27663.1"/>
    </source>
</evidence>
<evidence type="ECO:0000256" key="3">
    <source>
        <dbReference type="RuleBase" id="RU003494"/>
    </source>
</evidence>
<dbReference type="PANTHER" id="PTHR44051:SF19">
    <property type="entry name" value="DISULFIDE-BOND OXIDOREDUCTASE YFCG"/>
    <property type="match status" value="1"/>
</dbReference>
<dbReference type="Proteomes" id="UP000054893">
    <property type="component" value="Unassembled WGS sequence"/>
</dbReference>
<dbReference type="PROSITE" id="PS50404">
    <property type="entry name" value="GST_NTER"/>
    <property type="match status" value="1"/>
</dbReference>
<dbReference type="PANTHER" id="PTHR44051">
    <property type="entry name" value="GLUTATHIONE S-TRANSFERASE-RELATED"/>
    <property type="match status" value="1"/>
</dbReference>
<dbReference type="RefSeq" id="WP_063493194.1">
    <property type="nucleotide sequence ID" value="NZ_FCOC02000005.1"/>
</dbReference>
<dbReference type="AlphaFoldDB" id="A0A158G704"/>
<dbReference type="SFLD" id="SFLDS00019">
    <property type="entry name" value="Glutathione_Transferase_(cytos"/>
    <property type="match status" value="1"/>
</dbReference>
<dbReference type="InterPro" id="IPR004045">
    <property type="entry name" value="Glutathione_S-Trfase_N"/>
</dbReference>
<dbReference type="FunFam" id="3.40.30.10:FF:000039">
    <property type="entry name" value="Glutathione S-transferase domain"/>
    <property type="match status" value="1"/>
</dbReference>
<protein>
    <submittedName>
        <fullName evidence="6">Glutathione S-transferase like protein</fullName>
    </submittedName>
</protein>
<sequence length="215" mass="24209">MIKLYGRRSSINVQKVLWCLGELGLEEGRDFERIDAGLHFGVTTTPEFLAMNPNGLVPTLVDGDSVLWESNTIVRYLAASRGNEHLLPMEPAMRAGIEKWMDWQLGTLWATLRVAFLGLTRTPENERNYESIRHSHRQAARLLGIVDTTLQKQPYLALDRFTVADIGVALAAQRWFMLAEKFPERVDAAVTLPTVQKWLATVTQRSGYVAAKIGE</sequence>
<evidence type="ECO:0000259" key="4">
    <source>
        <dbReference type="PROSITE" id="PS50404"/>
    </source>
</evidence>
<evidence type="ECO:0000256" key="2">
    <source>
        <dbReference type="ARBA" id="ARBA00022679"/>
    </source>
</evidence>
<dbReference type="GO" id="GO:0016740">
    <property type="term" value="F:transferase activity"/>
    <property type="evidence" value="ECO:0007669"/>
    <property type="project" value="UniProtKB-KW"/>
</dbReference>
<dbReference type="Pfam" id="PF00043">
    <property type="entry name" value="GST_C"/>
    <property type="match status" value="1"/>
</dbReference>
<feature type="domain" description="GST C-terminal" evidence="5">
    <location>
        <begin position="90"/>
        <end position="215"/>
    </location>
</feature>
<dbReference type="SFLD" id="SFLDG01150">
    <property type="entry name" value="Main.1:_Beta-like"/>
    <property type="match status" value="1"/>
</dbReference>
<dbReference type="InterPro" id="IPR010987">
    <property type="entry name" value="Glutathione-S-Trfase_C-like"/>
</dbReference>
<dbReference type="SUPFAM" id="SSF52833">
    <property type="entry name" value="Thioredoxin-like"/>
    <property type="match status" value="1"/>
</dbReference>
<dbReference type="InterPro" id="IPR036282">
    <property type="entry name" value="Glutathione-S-Trfase_C_sf"/>
</dbReference>
<proteinExistence type="inferred from homology"/>
<evidence type="ECO:0000259" key="5">
    <source>
        <dbReference type="PROSITE" id="PS50405"/>
    </source>
</evidence>
<organism evidence="6 7">
    <name type="scientific">Caballeronia sordidicola</name>
    <name type="common">Burkholderia sordidicola</name>
    <dbReference type="NCBI Taxonomy" id="196367"/>
    <lineage>
        <taxon>Bacteria</taxon>
        <taxon>Pseudomonadati</taxon>
        <taxon>Pseudomonadota</taxon>
        <taxon>Betaproteobacteria</taxon>
        <taxon>Burkholderiales</taxon>
        <taxon>Burkholderiaceae</taxon>
        <taxon>Caballeronia</taxon>
    </lineage>
</organism>
<dbReference type="CDD" id="cd03047">
    <property type="entry name" value="GST_N_2"/>
    <property type="match status" value="1"/>
</dbReference>
<dbReference type="Gene3D" id="1.20.1050.10">
    <property type="match status" value="1"/>
</dbReference>
<dbReference type="EMBL" id="FCOC02000005">
    <property type="protein sequence ID" value="SAL27663.1"/>
    <property type="molecule type" value="Genomic_DNA"/>
</dbReference>
<dbReference type="SFLD" id="SFLDG00358">
    <property type="entry name" value="Main_(cytGST)"/>
    <property type="match status" value="1"/>
</dbReference>
<accession>A0A158G704</accession>
<evidence type="ECO:0000256" key="1">
    <source>
        <dbReference type="ARBA" id="ARBA00007409"/>
    </source>
</evidence>
<evidence type="ECO:0000313" key="7">
    <source>
        <dbReference type="Proteomes" id="UP000054893"/>
    </source>
</evidence>
<keyword evidence="2 6" id="KW-0808">Transferase</keyword>
<dbReference type="InterPro" id="IPR040079">
    <property type="entry name" value="Glutathione_S-Trfase"/>
</dbReference>
<dbReference type="SUPFAM" id="SSF47616">
    <property type="entry name" value="GST C-terminal domain-like"/>
    <property type="match status" value="1"/>
</dbReference>
<gene>
    <name evidence="6" type="ORF">AWB64_02297</name>
</gene>
<name>A0A158G704_CABSO</name>
<dbReference type="PROSITE" id="PS50405">
    <property type="entry name" value="GST_CTER"/>
    <property type="match status" value="1"/>
</dbReference>
<comment type="similarity">
    <text evidence="1 3">Belongs to the GST superfamily.</text>
</comment>
<dbReference type="Gene3D" id="3.40.30.10">
    <property type="entry name" value="Glutaredoxin"/>
    <property type="match status" value="1"/>
</dbReference>
<reference evidence="6 7" key="1">
    <citation type="submission" date="2016-01" db="EMBL/GenBank/DDBJ databases">
        <authorList>
            <person name="Oliw E.H."/>
        </authorList>
    </citation>
    <scope>NUCLEOTIDE SEQUENCE [LARGE SCALE GENOMIC DNA]</scope>
    <source>
        <strain evidence="6">LMG 22029</strain>
    </source>
</reference>
<dbReference type="InterPro" id="IPR004046">
    <property type="entry name" value="GST_C"/>
</dbReference>